<feature type="domain" description="PIN" evidence="9">
    <location>
        <begin position="1"/>
        <end position="127"/>
    </location>
</feature>
<dbReference type="EC" id="3.1.-.-" evidence="8"/>
<comment type="function">
    <text evidence="8">Toxic component of a toxin-antitoxin (TA) system. An RNase.</text>
</comment>
<keyword evidence="2 8" id="KW-1277">Toxin-antitoxin system</keyword>
<dbReference type="GO" id="GO:0000287">
    <property type="term" value="F:magnesium ion binding"/>
    <property type="evidence" value="ECO:0007669"/>
    <property type="project" value="UniProtKB-UniRule"/>
</dbReference>
<dbReference type="GO" id="GO:0016787">
    <property type="term" value="F:hydrolase activity"/>
    <property type="evidence" value="ECO:0007669"/>
    <property type="project" value="UniProtKB-KW"/>
</dbReference>
<evidence type="ECO:0000256" key="3">
    <source>
        <dbReference type="ARBA" id="ARBA00022722"/>
    </source>
</evidence>
<name>A0A5B8KUE2_9HYPH</name>
<dbReference type="InterPro" id="IPR002716">
    <property type="entry name" value="PIN_dom"/>
</dbReference>
<dbReference type="KEGG" id="niy:FQ775_01995"/>
<evidence type="ECO:0000313" key="10">
    <source>
        <dbReference type="EMBL" id="QDY99235.1"/>
    </source>
</evidence>
<proteinExistence type="inferred from homology"/>
<keyword evidence="4 8" id="KW-0479">Metal-binding</keyword>
<reference evidence="10" key="1">
    <citation type="submission" date="2020-04" db="EMBL/GenBank/DDBJ databases">
        <title>Nitratireductor sp. nov. isolated from mangrove soil.</title>
        <authorList>
            <person name="Ye Y."/>
        </authorList>
    </citation>
    <scope>NUCLEOTIDE SEQUENCE</scope>
    <source>
        <strain evidence="10">SY7</strain>
    </source>
</reference>
<dbReference type="PANTHER" id="PTHR33653:SF1">
    <property type="entry name" value="RIBONUCLEASE VAPC2"/>
    <property type="match status" value="1"/>
</dbReference>
<dbReference type="CDD" id="cd09871">
    <property type="entry name" value="PIN_MtVapC28-VapC30-like"/>
    <property type="match status" value="1"/>
</dbReference>
<evidence type="ECO:0000256" key="8">
    <source>
        <dbReference type="HAMAP-Rule" id="MF_00265"/>
    </source>
</evidence>
<dbReference type="InterPro" id="IPR022907">
    <property type="entry name" value="VapC_family"/>
</dbReference>
<dbReference type="EMBL" id="CP042301">
    <property type="protein sequence ID" value="QDY99235.1"/>
    <property type="molecule type" value="Genomic_DNA"/>
</dbReference>
<gene>
    <name evidence="8" type="primary">vapC</name>
    <name evidence="10" type="ORF">FQ775_01995</name>
</gene>
<keyword evidence="5 8" id="KW-0378">Hydrolase</keyword>
<dbReference type="PANTHER" id="PTHR33653">
    <property type="entry name" value="RIBONUCLEASE VAPC2"/>
    <property type="match status" value="1"/>
</dbReference>
<dbReference type="InterPro" id="IPR029060">
    <property type="entry name" value="PIN-like_dom_sf"/>
</dbReference>
<dbReference type="GO" id="GO:0090729">
    <property type="term" value="F:toxin activity"/>
    <property type="evidence" value="ECO:0007669"/>
    <property type="project" value="UniProtKB-KW"/>
</dbReference>
<evidence type="ECO:0000259" key="9">
    <source>
        <dbReference type="Pfam" id="PF01850"/>
    </source>
</evidence>
<evidence type="ECO:0000256" key="4">
    <source>
        <dbReference type="ARBA" id="ARBA00022723"/>
    </source>
</evidence>
<dbReference type="AlphaFoldDB" id="A0A5B8KUE2"/>
<comment type="cofactor">
    <cofactor evidence="1 8">
        <name>Mg(2+)</name>
        <dbReference type="ChEBI" id="CHEBI:18420"/>
    </cofactor>
</comment>
<feature type="binding site" evidence="8">
    <location>
        <position position="102"/>
    </location>
    <ligand>
        <name>Mg(2+)</name>
        <dbReference type="ChEBI" id="CHEBI:18420"/>
    </ligand>
</feature>
<dbReference type="Gene3D" id="3.40.50.1010">
    <property type="entry name" value="5'-nuclease"/>
    <property type="match status" value="1"/>
</dbReference>
<dbReference type="InterPro" id="IPR050556">
    <property type="entry name" value="Type_II_TA_system_RNase"/>
</dbReference>
<keyword evidence="3 8" id="KW-0540">Nuclease</keyword>
<dbReference type="SUPFAM" id="SSF88723">
    <property type="entry name" value="PIN domain-like"/>
    <property type="match status" value="1"/>
</dbReference>
<feature type="binding site" evidence="8">
    <location>
        <position position="4"/>
    </location>
    <ligand>
        <name>Mg(2+)</name>
        <dbReference type="ChEBI" id="CHEBI:18420"/>
    </ligand>
</feature>
<evidence type="ECO:0000256" key="5">
    <source>
        <dbReference type="ARBA" id="ARBA00022801"/>
    </source>
</evidence>
<sequence>MYVDASAQVAILKGETEREFFLDAIEQADQCITSPISVFEAAIALGTLTGSCVSALADALQFLERADVSIEPIDEEHLIDIAIARDTYGKGSSHPARLNLGDCISYAMAKRAGVPLLYKGNDFAHTDLG</sequence>
<dbReference type="Pfam" id="PF01850">
    <property type="entry name" value="PIN"/>
    <property type="match status" value="1"/>
</dbReference>
<dbReference type="GO" id="GO:0004540">
    <property type="term" value="F:RNA nuclease activity"/>
    <property type="evidence" value="ECO:0007669"/>
    <property type="project" value="InterPro"/>
</dbReference>
<accession>A0A5B8KUE2</accession>
<evidence type="ECO:0000256" key="1">
    <source>
        <dbReference type="ARBA" id="ARBA00001946"/>
    </source>
</evidence>
<evidence type="ECO:0000313" key="11">
    <source>
        <dbReference type="Proteomes" id="UP000321389"/>
    </source>
</evidence>
<organism evidence="10 11">
    <name type="scientific">Nitratireductor mangrovi</name>
    <dbReference type="NCBI Taxonomy" id="2599600"/>
    <lineage>
        <taxon>Bacteria</taxon>
        <taxon>Pseudomonadati</taxon>
        <taxon>Pseudomonadota</taxon>
        <taxon>Alphaproteobacteria</taxon>
        <taxon>Hyphomicrobiales</taxon>
        <taxon>Phyllobacteriaceae</taxon>
        <taxon>Nitratireductor</taxon>
    </lineage>
</organism>
<protein>
    <recommendedName>
        <fullName evidence="8">Ribonuclease VapC</fullName>
        <shortName evidence="8">RNase VapC</shortName>
        <ecNumber evidence="8">3.1.-.-</ecNumber>
    </recommendedName>
    <alternativeName>
        <fullName evidence="8">Toxin VapC</fullName>
    </alternativeName>
</protein>
<dbReference type="RefSeq" id="WP_146297885.1">
    <property type="nucleotide sequence ID" value="NZ_CP042301.2"/>
</dbReference>
<evidence type="ECO:0000256" key="2">
    <source>
        <dbReference type="ARBA" id="ARBA00022649"/>
    </source>
</evidence>
<dbReference type="HAMAP" id="MF_00265">
    <property type="entry name" value="VapC_Nob1"/>
    <property type="match status" value="1"/>
</dbReference>
<keyword evidence="8" id="KW-0800">Toxin</keyword>
<evidence type="ECO:0000256" key="6">
    <source>
        <dbReference type="ARBA" id="ARBA00022842"/>
    </source>
</evidence>
<evidence type="ECO:0000256" key="7">
    <source>
        <dbReference type="ARBA" id="ARBA00038093"/>
    </source>
</evidence>
<keyword evidence="6 8" id="KW-0460">Magnesium</keyword>
<dbReference type="OrthoDB" id="32625at2"/>
<dbReference type="Proteomes" id="UP000321389">
    <property type="component" value="Chromosome"/>
</dbReference>
<keyword evidence="11" id="KW-1185">Reference proteome</keyword>
<comment type="similarity">
    <text evidence="7 8">Belongs to the PINc/VapC protein family.</text>
</comment>